<dbReference type="Proteomes" id="UP000281431">
    <property type="component" value="Unassembled WGS sequence"/>
</dbReference>
<proteinExistence type="predicted"/>
<gene>
    <name evidence="1" type="ORF">EA472_21750</name>
</gene>
<keyword evidence="2" id="KW-1185">Reference proteome</keyword>
<organism evidence="1 2">
    <name type="scientific">Natrarchaeobius chitinivorans</name>
    <dbReference type="NCBI Taxonomy" id="1679083"/>
    <lineage>
        <taxon>Archaea</taxon>
        <taxon>Methanobacteriati</taxon>
        <taxon>Methanobacteriota</taxon>
        <taxon>Stenosarchaea group</taxon>
        <taxon>Halobacteria</taxon>
        <taxon>Halobacteriales</taxon>
        <taxon>Natrialbaceae</taxon>
        <taxon>Natrarchaeobius</taxon>
    </lineage>
</organism>
<evidence type="ECO:0000313" key="2">
    <source>
        <dbReference type="Proteomes" id="UP000281431"/>
    </source>
</evidence>
<comment type="caution">
    <text evidence="1">The sequence shown here is derived from an EMBL/GenBank/DDBJ whole genome shotgun (WGS) entry which is preliminary data.</text>
</comment>
<protein>
    <submittedName>
        <fullName evidence="1">Uncharacterized protein</fullName>
    </submittedName>
</protein>
<dbReference type="EMBL" id="REFZ01000034">
    <property type="protein sequence ID" value="RQG95309.1"/>
    <property type="molecule type" value="Genomic_DNA"/>
</dbReference>
<name>A0A3N6P928_NATCH</name>
<evidence type="ECO:0000313" key="1">
    <source>
        <dbReference type="EMBL" id="RQG95309.1"/>
    </source>
</evidence>
<dbReference type="AlphaFoldDB" id="A0A3N6P928"/>
<sequence length="64" mass="7375">MADIRLFDSRSLHVGRTADLISQYGIYPLSSRPFENGTGDAKPAVVYKSRWAPRRCARENYYNH</sequence>
<reference evidence="1 2" key="1">
    <citation type="submission" date="2018-10" db="EMBL/GenBank/DDBJ databases">
        <title>Natrarchaeobius chitinivorans gen. nov., sp. nov., and Natrarchaeobius haloalkaliphilus sp. nov., alkaliphilic, chitin-utilizing haloarchaea from hypersaline alkaline lakes.</title>
        <authorList>
            <person name="Sorokin D.Y."/>
            <person name="Elcheninov A.G."/>
            <person name="Kostrikina N.A."/>
            <person name="Bale N.J."/>
            <person name="Sinninghe Damste J.S."/>
            <person name="Khijniak T.V."/>
            <person name="Kublanov I.V."/>
            <person name="Toshchakov S.V."/>
        </authorList>
    </citation>
    <scope>NUCLEOTIDE SEQUENCE [LARGE SCALE GENOMIC DNA]</scope>
    <source>
        <strain evidence="1 2">AArcht7</strain>
    </source>
</reference>
<accession>A0A3N6P928</accession>